<dbReference type="AlphaFoldDB" id="A0A9N9EZG9"/>
<keyword evidence="2" id="KW-1185">Reference proteome</keyword>
<evidence type="ECO:0000313" key="2">
    <source>
        <dbReference type="Proteomes" id="UP000789342"/>
    </source>
</evidence>
<dbReference type="EMBL" id="CAJVPV010001492">
    <property type="protein sequence ID" value="CAG8499436.1"/>
    <property type="molecule type" value="Genomic_DNA"/>
</dbReference>
<comment type="caution">
    <text evidence="1">The sequence shown here is derived from an EMBL/GenBank/DDBJ whole genome shotgun (WGS) entry which is preliminary data.</text>
</comment>
<dbReference type="Proteomes" id="UP000789342">
    <property type="component" value="Unassembled WGS sequence"/>
</dbReference>
<reference evidence="1" key="1">
    <citation type="submission" date="2021-06" db="EMBL/GenBank/DDBJ databases">
        <authorList>
            <person name="Kallberg Y."/>
            <person name="Tangrot J."/>
            <person name="Rosling A."/>
        </authorList>
    </citation>
    <scope>NUCLEOTIDE SEQUENCE</scope>
    <source>
        <strain evidence="1">CL551</strain>
    </source>
</reference>
<accession>A0A9N9EZG9</accession>
<proteinExistence type="predicted"/>
<gene>
    <name evidence="1" type="ORF">AMORRO_LOCUS3179</name>
</gene>
<sequence>MSGDEIEVQSNHSEVIPLECIRICDVTTPRDGHASSGTEELVINTELVIDIHLRSLITEIKNELNRGMMTNLDLKNHIQKYLESKQQSLERVFIYLSERAHQEPSFSASNQGNKDASTRLNALQRRSKLHTLISKLIKTQKSNHECINVS</sequence>
<organism evidence="1 2">
    <name type="scientific">Acaulospora morrowiae</name>
    <dbReference type="NCBI Taxonomy" id="94023"/>
    <lineage>
        <taxon>Eukaryota</taxon>
        <taxon>Fungi</taxon>
        <taxon>Fungi incertae sedis</taxon>
        <taxon>Mucoromycota</taxon>
        <taxon>Glomeromycotina</taxon>
        <taxon>Glomeromycetes</taxon>
        <taxon>Diversisporales</taxon>
        <taxon>Acaulosporaceae</taxon>
        <taxon>Acaulospora</taxon>
    </lineage>
</organism>
<name>A0A9N9EZG9_9GLOM</name>
<protein>
    <submittedName>
        <fullName evidence="1">16353_t:CDS:1</fullName>
    </submittedName>
</protein>
<evidence type="ECO:0000313" key="1">
    <source>
        <dbReference type="EMBL" id="CAG8499436.1"/>
    </source>
</evidence>